<dbReference type="InterPro" id="IPR020612">
    <property type="entry name" value="Methylthiotransferase_CS"/>
</dbReference>
<dbReference type="Gene3D" id="3.40.50.12160">
    <property type="entry name" value="Methylthiotransferase, N-terminal domain"/>
    <property type="match status" value="1"/>
</dbReference>
<dbReference type="InterPro" id="IPR006638">
    <property type="entry name" value="Elp3/MiaA/NifB-like_rSAM"/>
</dbReference>
<dbReference type="EC" id="2.8.4.4" evidence="8"/>
<dbReference type="Gene3D" id="2.40.50.140">
    <property type="entry name" value="Nucleic acid-binding proteins"/>
    <property type="match status" value="1"/>
</dbReference>
<comment type="catalytic activity">
    <reaction evidence="8">
        <text>L-aspartate(89)-[ribosomal protein uS12]-hydrogen + (sulfur carrier)-SH + AH2 + 2 S-adenosyl-L-methionine = 3-methylsulfanyl-L-aspartate(89)-[ribosomal protein uS12]-hydrogen + (sulfur carrier)-H + 5'-deoxyadenosine + L-methionine + A + S-adenosyl-L-homocysteine + 2 H(+)</text>
        <dbReference type="Rhea" id="RHEA:37087"/>
        <dbReference type="Rhea" id="RHEA-COMP:10460"/>
        <dbReference type="Rhea" id="RHEA-COMP:10461"/>
        <dbReference type="Rhea" id="RHEA-COMP:14737"/>
        <dbReference type="Rhea" id="RHEA-COMP:14739"/>
        <dbReference type="ChEBI" id="CHEBI:13193"/>
        <dbReference type="ChEBI" id="CHEBI:15378"/>
        <dbReference type="ChEBI" id="CHEBI:17319"/>
        <dbReference type="ChEBI" id="CHEBI:17499"/>
        <dbReference type="ChEBI" id="CHEBI:29917"/>
        <dbReference type="ChEBI" id="CHEBI:29961"/>
        <dbReference type="ChEBI" id="CHEBI:57844"/>
        <dbReference type="ChEBI" id="CHEBI:57856"/>
        <dbReference type="ChEBI" id="CHEBI:59789"/>
        <dbReference type="ChEBI" id="CHEBI:64428"/>
        <dbReference type="ChEBI" id="CHEBI:73599"/>
        <dbReference type="EC" id="2.8.4.4"/>
    </reaction>
</comment>
<comment type="function">
    <text evidence="8">Catalyzes the methylthiolation of an aspartic acid residue of ribosomal protein uS12.</text>
</comment>
<comment type="similarity">
    <text evidence="8">Belongs to the methylthiotransferase family. RimO subfamily.</text>
</comment>
<dbReference type="Proteomes" id="UP001158045">
    <property type="component" value="Unassembled WGS sequence"/>
</dbReference>
<dbReference type="Pfam" id="PF18693">
    <property type="entry name" value="TRAM_2"/>
    <property type="match status" value="1"/>
</dbReference>
<dbReference type="Gene3D" id="3.80.30.20">
    <property type="entry name" value="tm_1862 like domain"/>
    <property type="match status" value="1"/>
</dbReference>
<dbReference type="InterPro" id="IPR023404">
    <property type="entry name" value="rSAM_horseshoe"/>
</dbReference>
<dbReference type="SFLD" id="SFLDG01082">
    <property type="entry name" value="B12-binding_domain_containing"/>
    <property type="match status" value="1"/>
</dbReference>
<keyword evidence="12" id="KW-0687">Ribonucleoprotein</keyword>
<evidence type="ECO:0000256" key="1">
    <source>
        <dbReference type="ARBA" id="ARBA00022485"/>
    </source>
</evidence>
<feature type="binding site" evidence="8">
    <location>
        <position position="162"/>
    </location>
    <ligand>
        <name>[4Fe-4S] cluster</name>
        <dbReference type="ChEBI" id="CHEBI:49883"/>
        <label>2</label>
        <note>4Fe-4S-S-AdoMet</note>
    </ligand>
</feature>
<feature type="binding site" evidence="8">
    <location>
        <position position="159"/>
    </location>
    <ligand>
        <name>[4Fe-4S] cluster</name>
        <dbReference type="ChEBI" id="CHEBI:49883"/>
        <label>2</label>
        <note>4Fe-4S-S-AdoMet</note>
    </ligand>
</feature>
<dbReference type="NCBIfam" id="TIGR01125">
    <property type="entry name" value="30S ribosomal protein S12 methylthiotransferase RimO"/>
    <property type="match status" value="1"/>
</dbReference>
<proteinExistence type="inferred from homology"/>
<dbReference type="PANTHER" id="PTHR43837">
    <property type="entry name" value="RIBOSOMAL PROTEIN S12 METHYLTHIOTRANSFERASE RIMO"/>
    <property type="match status" value="1"/>
</dbReference>
<keyword evidence="2 8" id="KW-0963">Cytoplasm</keyword>
<evidence type="ECO:0000256" key="7">
    <source>
        <dbReference type="ARBA" id="ARBA00023014"/>
    </source>
</evidence>
<evidence type="ECO:0000259" key="10">
    <source>
        <dbReference type="PROSITE" id="PS51449"/>
    </source>
</evidence>
<organism evidence="12 13">
    <name type="scientific">Fusibacter bizertensis</name>
    <dbReference type="NCBI Taxonomy" id="1488331"/>
    <lineage>
        <taxon>Bacteria</taxon>
        <taxon>Bacillati</taxon>
        <taxon>Bacillota</taxon>
        <taxon>Clostridia</taxon>
        <taxon>Eubacteriales</taxon>
        <taxon>Eubacteriales Family XII. Incertae Sedis</taxon>
        <taxon>Fusibacter</taxon>
    </lineage>
</organism>
<evidence type="ECO:0000259" key="9">
    <source>
        <dbReference type="PROSITE" id="PS50926"/>
    </source>
</evidence>
<keyword evidence="4 8" id="KW-0949">S-adenosyl-L-methionine</keyword>
<dbReference type="Pfam" id="PF00919">
    <property type="entry name" value="UPF0004"/>
    <property type="match status" value="1"/>
</dbReference>
<evidence type="ECO:0000256" key="6">
    <source>
        <dbReference type="ARBA" id="ARBA00023004"/>
    </source>
</evidence>
<feature type="binding site" evidence="8">
    <location>
        <position position="80"/>
    </location>
    <ligand>
        <name>[4Fe-4S] cluster</name>
        <dbReference type="ChEBI" id="CHEBI:49883"/>
        <label>1</label>
    </ligand>
</feature>
<dbReference type="InterPro" id="IPR002792">
    <property type="entry name" value="TRAM_dom"/>
</dbReference>
<keyword evidence="5 8" id="KW-0479">Metal-binding</keyword>
<dbReference type="SFLD" id="SFLDS00029">
    <property type="entry name" value="Radical_SAM"/>
    <property type="match status" value="1"/>
</dbReference>
<keyword evidence="1 8" id="KW-0004">4Fe-4S</keyword>
<evidence type="ECO:0000256" key="8">
    <source>
        <dbReference type="HAMAP-Rule" id="MF_01865"/>
    </source>
</evidence>
<evidence type="ECO:0000256" key="5">
    <source>
        <dbReference type="ARBA" id="ARBA00022723"/>
    </source>
</evidence>
<comment type="caution">
    <text evidence="12">The sequence shown here is derived from an EMBL/GenBank/DDBJ whole genome shotgun (WGS) entry which is preliminary data.</text>
</comment>
<dbReference type="InterPro" id="IPR007197">
    <property type="entry name" value="rSAM"/>
</dbReference>
<accession>A0ABT6N831</accession>
<dbReference type="PROSITE" id="PS51918">
    <property type="entry name" value="RADICAL_SAM"/>
    <property type="match status" value="1"/>
</dbReference>
<keyword evidence="3 8" id="KW-0808">Transferase</keyword>
<feature type="binding site" evidence="8">
    <location>
        <position position="155"/>
    </location>
    <ligand>
        <name>[4Fe-4S] cluster</name>
        <dbReference type="ChEBI" id="CHEBI:49883"/>
        <label>2</label>
        <note>4Fe-4S-S-AdoMet</note>
    </ligand>
</feature>
<keyword evidence="12" id="KW-0689">Ribosomal protein</keyword>
<protein>
    <recommendedName>
        <fullName evidence="8">Ribosomal protein uS12 methylthiotransferase RimO</fullName>
        <shortName evidence="8">uS12 MTTase</shortName>
        <shortName evidence="8">uS12 methylthiotransferase</shortName>
        <ecNumber evidence="8">2.8.4.4</ecNumber>
    </recommendedName>
    <alternativeName>
        <fullName evidence="8">Ribosomal protein uS12 (aspartate-C(3))-methylthiotransferase</fullName>
    </alternativeName>
    <alternativeName>
        <fullName evidence="8">Ribosome maturation factor RimO</fullName>
    </alternativeName>
</protein>
<evidence type="ECO:0000259" key="11">
    <source>
        <dbReference type="PROSITE" id="PS51918"/>
    </source>
</evidence>
<dbReference type="InterPro" id="IPR012340">
    <property type="entry name" value="NA-bd_OB-fold"/>
</dbReference>
<dbReference type="InterPro" id="IPR005839">
    <property type="entry name" value="Methylthiotransferase"/>
</dbReference>
<evidence type="ECO:0000256" key="4">
    <source>
        <dbReference type="ARBA" id="ARBA00022691"/>
    </source>
</evidence>
<dbReference type="EMBL" id="JARYZI010000001">
    <property type="protein sequence ID" value="MDH8676575.1"/>
    <property type="molecule type" value="Genomic_DNA"/>
</dbReference>
<dbReference type="NCBIfam" id="TIGR00089">
    <property type="entry name" value="MiaB/RimO family radical SAM methylthiotransferase"/>
    <property type="match status" value="1"/>
</dbReference>
<dbReference type="InterPro" id="IPR058240">
    <property type="entry name" value="rSAM_sf"/>
</dbReference>
<keyword evidence="13" id="KW-1185">Reference proteome</keyword>
<dbReference type="SFLD" id="SFLDG01061">
    <property type="entry name" value="methylthiotransferase"/>
    <property type="match status" value="1"/>
</dbReference>
<sequence length="448" mass="51367">MKKVYIETLGCSKNVTDSEIMLGILDDHYELCDDVSDAQILIVNTCSFIHDAKEESIEAILELSRLKQTAACEKLIVTGCLSQRYPEALIEEIPEIDAIIGTSNFYEINDVIELIYKDQSEKMFMKNIDIEIPESLPRILTTPKHYAYLKISEGCDNKCTYCIIPKLRGKYRSRKIEDIVDEAKDLAGMGVKELLIIAQDTSRYGIDIYDMPKLDVLLTELAKIDGIHWIRVHYSYPDILDDRLLEGFFSNDKVINYFDIPVQHASDKILKLMNRRTSLADIESIIDKIRLKDPLSVIRTTVIVGFPGETKEDFNILMKFIKKVKFDRLGAFEYSDEEDTPAMLLKNKISDEVKQERRNTLMSEQMIISESLSYSRIGRIYEVVVEEVAEEGKILVGRTAYDSPDIDGVVYIHTDKSIEFGSFVNVKITDALEYDLIGVLDDEHEYRQ</sequence>
<dbReference type="SFLD" id="SFLDF00274">
    <property type="entry name" value="ribosomal_protein_S12_methylth"/>
    <property type="match status" value="1"/>
</dbReference>
<reference evidence="12 13" key="1">
    <citation type="submission" date="2023-04" db="EMBL/GenBank/DDBJ databases">
        <title>Fusibacter bizertensis strain WBS, isolated from littoral bottom sediments of the Arctic seas - biochemical and genomic analysis.</title>
        <authorList>
            <person name="Brioukhanov A.L."/>
        </authorList>
    </citation>
    <scope>NUCLEOTIDE SEQUENCE [LARGE SCALE GENOMIC DNA]</scope>
    <source>
        <strain evidence="12 13">WBS</strain>
    </source>
</reference>
<feature type="domain" description="Radical SAM core" evidence="11">
    <location>
        <begin position="141"/>
        <end position="371"/>
    </location>
</feature>
<dbReference type="RefSeq" id="WP_281092376.1">
    <property type="nucleotide sequence ID" value="NZ_JARYZI010000001.1"/>
</dbReference>
<dbReference type="PROSITE" id="PS01278">
    <property type="entry name" value="MTTASE_RADICAL"/>
    <property type="match status" value="1"/>
</dbReference>
<feature type="binding site" evidence="8">
    <location>
        <position position="11"/>
    </location>
    <ligand>
        <name>[4Fe-4S] cluster</name>
        <dbReference type="ChEBI" id="CHEBI:49883"/>
        <label>1</label>
    </ligand>
</feature>
<comment type="cofactor">
    <cofactor evidence="8">
        <name>[4Fe-4S] cluster</name>
        <dbReference type="ChEBI" id="CHEBI:49883"/>
    </cofactor>
    <text evidence="8">Binds 2 [4Fe-4S] clusters. One cluster is coordinated with 3 cysteines and an exchangeable S-adenosyl-L-methionine.</text>
</comment>
<dbReference type="SUPFAM" id="SSF102114">
    <property type="entry name" value="Radical SAM enzymes"/>
    <property type="match status" value="1"/>
</dbReference>
<dbReference type="SMART" id="SM00729">
    <property type="entry name" value="Elp3"/>
    <property type="match status" value="1"/>
</dbReference>
<dbReference type="PROSITE" id="PS51449">
    <property type="entry name" value="MTTASE_N"/>
    <property type="match status" value="1"/>
</dbReference>
<dbReference type="InterPro" id="IPR038135">
    <property type="entry name" value="Methylthiotransferase_N_sf"/>
</dbReference>
<comment type="subcellular location">
    <subcellularLocation>
        <location evidence="8">Cytoplasm</location>
    </subcellularLocation>
</comment>
<dbReference type="HAMAP" id="MF_01865">
    <property type="entry name" value="MTTase_RimO"/>
    <property type="match status" value="1"/>
</dbReference>
<evidence type="ECO:0000313" key="12">
    <source>
        <dbReference type="EMBL" id="MDH8676575.1"/>
    </source>
</evidence>
<keyword evidence="7 8" id="KW-0411">Iron-sulfur</keyword>
<dbReference type="CDD" id="cd01335">
    <property type="entry name" value="Radical_SAM"/>
    <property type="match status" value="1"/>
</dbReference>
<feature type="domain" description="MTTase N-terminal" evidence="10">
    <location>
        <begin position="2"/>
        <end position="117"/>
    </location>
</feature>
<keyword evidence="6 8" id="KW-0408">Iron</keyword>
<evidence type="ECO:0000256" key="2">
    <source>
        <dbReference type="ARBA" id="ARBA00022490"/>
    </source>
</evidence>
<dbReference type="PANTHER" id="PTHR43837:SF1">
    <property type="entry name" value="RIBOSOMAL PROTEIN US12 METHYLTHIOTRANSFERASE RIMO"/>
    <property type="match status" value="1"/>
</dbReference>
<dbReference type="Pfam" id="PF04055">
    <property type="entry name" value="Radical_SAM"/>
    <property type="match status" value="1"/>
</dbReference>
<gene>
    <name evidence="8 12" type="primary">rimO</name>
    <name evidence="12" type="ORF">QE109_00380</name>
</gene>
<evidence type="ECO:0000313" key="13">
    <source>
        <dbReference type="Proteomes" id="UP001158045"/>
    </source>
</evidence>
<dbReference type="GO" id="GO:0103039">
    <property type="term" value="F:protein methylthiotransferase activity"/>
    <property type="evidence" value="ECO:0007669"/>
    <property type="project" value="UniProtKB-EC"/>
</dbReference>
<feature type="domain" description="TRAM" evidence="9">
    <location>
        <begin position="374"/>
        <end position="442"/>
    </location>
</feature>
<dbReference type="GO" id="GO:0005840">
    <property type="term" value="C:ribosome"/>
    <property type="evidence" value="ECO:0007669"/>
    <property type="project" value="UniProtKB-KW"/>
</dbReference>
<feature type="binding site" evidence="8">
    <location>
        <position position="46"/>
    </location>
    <ligand>
        <name>[4Fe-4S] cluster</name>
        <dbReference type="ChEBI" id="CHEBI:49883"/>
        <label>1</label>
    </ligand>
</feature>
<dbReference type="InterPro" id="IPR013848">
    <property type="entry name" value="Methylthiotransferase_N"/>
</dbReference>
<dbReference type="PROSITE" id="PS50926">
    <property type="entry name" value="TRAM"/>
    <property type="match status" value="1"/>
</dbReference>
<evidence type="ECO:0000256" key="3">
    <source>
        <dbReference type="ARBA" id="ARBA00022679"/>
    </source>
</evidence>
<dbReference type="InterPro" id="IPR005840">
    <property type="entry name" value="Ribosomal_uS12_MeSTrfase_RimO"/>
</dbReference>
<name>A0ABT6N831_9FIRM</name>